<protein>
    <submittedName>
        <fullName evidence="2">Uncharacterized protein</fullName>
    </submittedName>
</protein>
<evidence type="ECO:0000313" key="2">
    <source>
        <dbReference type="EnsemblPlants" id="TuG1812G0200002173.01.T01"/>
    </source>
</evidence>
<dbReference type="Proteomes" id="UP000015106">
    <property type="component" value="Chromosome 2"/>
</dbReference>
<proteinExistence type="predicted"/>
<accession>A0A8R7PCS1</accession>
<feature type="compositionally biased region" description="Low complexity" evidence="1">
    <location>
        <begin position="21"/>
        <end position="42"/>
    </location>
</feature>
<reference evidence="2" key="2">
    <citation type="submission" date="2018-03" db="EMBL/GenBank/DDBJ databases">
        <title>The Triticum urartu genome reveals the dynamic nature of wheat genome evolution.</title>
        <authorList>
            <person name="Ling H."/>
            <person name="Ma B."/>
            <person name="Shi X."/>
            <person name="Liu H."/>
            <person name="Dong L."/>
            <person name="Sun H."/>
            <person name="Cao Y."/>
            <person name="Gao Q."/>
            <person name="Zheng S."/>
            <person name="Li Y."/>
            <person name="Yu Y."/>
            <person name="Du H."/>
            <person name="Qi M."/>
            <person name="Li Y."/>
            <person name="Yu H."/>
            <person name="Cui Y."/>
            <person name="Wang N."/>
            <person name="Chen C."/>
            <person name="Wu H."/>
            <person name="Zhao Y."/>
            <person name="Zhang J."/>
            <person name="Li Y."/>
            <person name="Zhou W."/>
            <person name="Zhang B."/>
            <person name="Hu W."/>
            <person name="Eijk M."/>
            <person name="Tang J."/>
            <person name="Witsenboer H."/>
            <person name="Zhao S."/>
            <person name="Li Z."/>
            <person name="Zhang A."/>
            <person name="Wang D."/>
            <person name="Liang C."/>
        </authorList>
    </citation>
    <scope>NUCLEOTIDE SEQUENCE [LARGE SCALE GENOMIC DNA]</scope>
    <source>
        <strain evidence="2">cv. G1812</strain>
    </source>
</reference>
<evidence type="ECO:0000313" key="3">
    <source>
        <dbReference type="Proteomes" id="UP000015106"/>
    </source>
</evidence>
<keyword evidence="3" id="KW-1185">Reference proteome</keyword>
<organism evidence="2 3">
    <name type="scientific">Triticum urartu</name>
    <name type="common">Red wild einkorn</name>
    <name type="synonym">Crithodium urartu</name>
    <dbReference type="NCBI Taxonomy" id="4572"/>
    <lineage>
        <taxon>Eukaryota</taxon>
        <taxon>Viridiplantae</taxon>
        <taxon>Streptophyta</taxon>
        <taxon>Embryophyta</taxon>
        <taxon>Tracheophyta</taxon>
        <taxon>Spermatophyta</taxon>
        <taxon>Magnoliopsida</taxon>
        <taxon>Liliopsida</taxon>
        <taxon>Poales</taxon>
        <taxon>Poaceae</taxon>
        <taxon>BOP clade</taxon>
        <taxon>Pooideae</taxon>
        <taxon>Triticodae</taxon>
        <taxon>Triticeae</taxon>
        <taxon>Triticinae</taxon>
        <taxon>Triticum</taxon>
    </lineage>
</organism>
<feature type="region of interest" description="Disordered" evidence="1">
    <location>
        <begin position="18"/>
        <end position="56"/>
    </location>
</feature>
<evidence type="ECO:0000256" key="1">
    <source>
        <dbReference type="SAM" id="MobiDB-lite"/>
    </source>
</evidence>
<sequence>MSLRPAVVCFVAWNHETKTESPTSWGSSSPSSFRRGRSSTTPAPSILPEPAFAPLRDLDSDTDAAAVIDYVDDDPSSFEQP</sequence>
<reference evidence="3" key="1">
    <citation type="journal article" date="2013" name="Nature">
        <title>Draft genome of the wheat A-genome progenitor Triticum urartu.</title>
        <authorList>
            <person name="Ling H.Q."/>
            <person name="Zhao S."/>
            <person name="Liu D."/>
            <person name="Wang J."/>
            <person name="Sun H."/>
            <person name="Zhang C."/>
            <person name="Fan H."/>
            <person name="Li D."/>
            <person name="Dong L."/>
            <person name="Tao Y."/>
            <person name="Gao C."/>
            <person name="Wu H."/>
            <person name="Li Y."/>
            <person name="Cui Y."/>
            <person name="Guo X."/>
            <person name="Zheng S."/>
            <person name="Wang B."/>
            <person name="Yu K."/>
            <person name="Liang Q."/>
            <person name="Yang W."/>
            <person name="Lou X."/>
            <person name="Chen J."/>
            <person name="Feng M."/>
            <person name="Jian J."/>
            <person name="Zhang X."/>
            <person name="Luo G."/>
            <person name="Jiang Y."/>
            <person name="Liu J."/>
            <person name="Wang Z."/>
            <person name="Sha Y."/>
            <person name="Zhang B."/>
            <person name="Wu H."/>
            <person name="Tang D."/>
            <person name="Shen Q."/>
            <person name="Xue P."/>
            <person name="Zou S."/>
            <person name="Wang X."/>
            <person name="Liu X."/>
            <person name="Wang F."/>
            <person name="Yang Y."/>
            <person name="An X."/>
            <person name="Dong Z."/>
            <person name="Zhang K."/>
            <person name="Zhang X."/>
            <person name="Luo M.C."/>
            <person name="Dvorak J."/>
            <person name="Tong Y."/>
            <person name="Wang J."/>
            <person name="Yang H."/>
            <person name="Li Z."/>
            <person name="Wang D."/>
            <person name="Zhang A."/>
            <person name="Wang J."/>
        </authorList>
    </citation>
    <scope>NUCLEOTIDE SEQUENCE</scope>
    <source>
        <strain evidence="3">cv. G1812</strain>
    </source>
</reference>
<reference evidence="2" key="3">
    <citation type="submission" date="2022-06" db="UniProtKB">
        <authorList>
            <consortium name="EnsemblPlants"/>
        </authorList>
    </citation>
    <scope>IDENTIFICATION</scope>
</reference>
<dbReference type="AlphaFoldDB" id="A0A8R7PCS1"/>
<dbReference type="EnsemblPlants" id="TuG1812G0200002173.01.T01">
    <property type="protein sequence ID" value="TuG1812G0200002173.01.T01"/>
    <property type="gene ID" value="TuG1812G0200002173.01"/>
</dbReference>
<name>A0A8R7PCS1_TRIUA</name>
<dbReference type="Gramene" id="TuG1812G0200002173.01.T01">
    <property type="protein sequence ID" value="TuG1812G0200002173.01.T01"/>
    <property type="gene ID" value="TuG1812G0200002173.01"/>
</dbReference>